<evidence type="ECO:0000256" key="4">
    <source>
        <dbReference type="ARBA" id="ARBA00022989"/>
    </source>
</evidence>
<name>A0ABN2G7M9_9MICO</name>
<comment type="subcellular location">
    <subcellularLocation>
        <location evidence="1">Cell membrane</location>
        <topology evidence="1">Multi-pass membrane protein</topology>
    </subcellularLocation>
</comment>
<feature type="transmembrane region" description="Helical" evidence="6">
    <location>
        <begin position="162"/>
        <end position="183"/>
    </location>
</feature>
<dbReference type="EMBL" id="BAAAPK010000001">
    <property type="protein sequence ID" value="GAA1666408.1"/>
    <property type="molecule type" value="Genomic_DNA"/>
</dbReference>
<dbReference type="InterPro" id="IPR050833">
    <property type="entry name" value="Poly_Biosynth_Transport"/>
</dbReference>
<sequence length="413" mass="43474">MRLRRVFWSSVDQGISSVSNLLLSILAARVAGPDAFGAFAIAFTIYQFGLGSSRAFIGEPTLIRASAENEDATPLRGMLGSSILLGAIGLLVNLVAALFAGPYWQIFVVMGAAFPILMVADGARYWEFARGRANVAVILDSTWLAGQLALYGLVVLAGGSSVIAVVVTWALGALAAAIVFFVLRRTYPSVLQAQSWVRAHQGLSFRFFGEYLAVSGVQQSVVYVSVIFAGLAAAGAIRGGQVILGPLSMLTMGVAVVALPALSRRAKKSHRGPLLKTSVLISLMLLLSTLLYGAILTVLPPSWGEFLLGDTWSAGIALVPLLLLQLAVSNISYGATAGLRAMEAAKLSLRLRIGTVPFVLGLVILGAYLQGASGAILGAAVGGAIQAVFWWVAVVVTSRNIGKTDDNREDRRE</sequence>
<accession>A0ABN2G7M9</accession>
<evidence type="ECO:0000313" key="7">
    <source>
        <dbReference type="EMBL" id="GAA1666408.1"/>
    </source>
</evidence>
<dbReference type="PANTHER" id="PTHR30250">
    <property type="entry name" value="PST FAMILY PREDICTED COLANIC ACID TRANSPORTER"/>
    <property type="match status" value="1"/>
</dbReference>
<proteinExistence type="predicted"/>
<dbReference type="Proteomes" id="UP001500596">
    <property type="component" value="Unassembled WGS sequence"/>
</dbReference>
<gene>
    <name evidence="7" type="ORF">GCM10009807_08130</name>
</gene>
<evidence type="ECO:0000256" key="3">
    <source>
        <dbReference type="ARBA" id="ARBA00022692"/>
    </source>
</evidence>
<feature type="transmembrane region" description="Helical" evidence="6">
    <location>
        <begin position="135"/>
        <end position="156"/>
    </location>
</feature>
<feature type="transmembrane region" description="Helical" evidence="6">
    <location>
        <begin position="106"/>
        <end position="123"/>
    </location>
</feature>
<keyword evidence="5 6" id="KW-0472">Membrane</keyword>
<evidence type="ECO:0008006" key="9">
    <source>
        <dbReference type="Google" id="ProtNLM"/>
    </source>
</evidence>
<dbReference type="PANTHER" id="PTHR30250:SF26">
    <property type="entry name" value="PSMA PROTEIN"/>
    <property type="match status" value="1"/>
</dbReference>
<protein>
    <recommendedName>
        <fullName evidence="9">Membrane protein involved in the export of O-antigen and teichoic acid</fullName>
    </recommendedName>
</protein>
<evidence type="ECO:0000256" key="5">
    <source>
        <dbReference type="ARBA" id="ARBA00023136"/>
    </source>
</evidence>
<organism evidence="7 8">
    <name type="scientific">Microbacterium lacus</name>
    <dbReference type="NCBI Taxonomy" id="415217"/>
    <lineage>
        <taxon>Bacteria</taxon>
        <taxon>Bacillati</taxon>
        <taxon>Actinomycetota</taxon>
        <taxon>Actinomycetes</taxon>
        <taxon>Micrococcales</taxon>
        <taxon>Microbacteriaceae</taxon>
        <taxon>Microbacterium</taxon>
    </lineage>
</organism>
<feature type="transmembrane region" description="Helical" evidence="6">
    <location>
        <begin position="243"/>
        <end position="262"/>
    </location>
</feature>
<feature type="transmembrane region" description="Helical" evidence="6">
    <location>
        <begin position="349"/>
        <end position="369"/>
    </location>
</feature>
<feature type="transmembrane region" description="Helical" evidence="6">
    <location>
        <begin position="311"/>
        <end position="328"/>
    </location>
</feature>
<keyword evidence="2" id="KW-1003">Cell membrane</keyword>
<keyword evidence="3 6" id="KW-0812">Transmembrane</keyword>
<feature type="transmembrane region" description="Helical" evidence="6">
    <location>
        <begin position="220"/>
        <end position="237"/>
    </location>
</feature>
<evidence type="ECO:0000256" key="6">
    <source>
        <dbReference type="SAM" id="Phobius"/>
    </source>
</evidence>
<evidence type="ECO:0000256" key="1">
    <source>
        <dbReference type="ARBA" id="ARBA00004651"/>
    </source>
</evidence>
<feature type="transmembrane region" description="Helical" evidence="6">
    <location>
        <begin position="274"/>
        <end position="299"/>
    </location>
</feature>
<reference evidence="7 8" key="1">
    <citation type="journal article" date="2019" name="Int. J. Syst. Evol. Microbiol.">
        <title>The Global Catalogue of Microorganisms (GCM) 10K type strain sequencing project: providing services to taxonomists for standard genome sequencing and annotation.</title>
        <authorList>
            <consortium name="The Broad Institute Genomics Platform"/>
            <consortium name="The Broad Institute Genome Sequencing Center for Infectious Disease"/>
            <person name="Wu L."/>
            <person name="Ma J."/>
        </authorList>
    </citation>
    <scope>NUCLEOTIDE SEQUENCE [LARGE SCALE GENOMIC DNA]</scope>
    <source>
        <strain evidence="7 8">JCM 15575</strain>
    </source>
</reference>
<feature type="transmembrane region" description="Helical" evidence="6">
    <location>
        <begin position="78"/>
        <end position="100"/>
    </location>
</feature>
<comment type="caution">
    <text evidence="7">The sequence shown here is derived from an EMBL/GenBank/DDBJ whole genome shotgun (WGS) entry which is preliminary data.</text>
</comment>
<evidence type="ECO:0000313" key="8">
    <source>
        <dbReference type="Proteomes" id="UP001500596"/>
    </source>
</evidence>
<feature type="transmembrane region" description="Helical" evidence="6">
    <location>
        <begin position="36"/>
        <end position="57"/>
    </location>
</feature>
<evidence type="ECO:0000256" key="2">
    <source>
        <dbReference type="ARBA" id="ARBA00022475"/>
    </source>
</evidence>
<keyword evidence="8" id="KW-1185">Reference proteome</keyword>
<feature type="transmembrane region" description="Helical" evidence="6">
    <location>
        <begin position="375"/>
        <end position="396"/>
    </location>
</feature>
<keyword evidence="4 6" id="KW-1133">Transmembrane helix</keyword>